<dbReference type="AlphaFoldDB" id="A0A0L8MWY3"/>
<accession>A0A0L8MWY3</accession>
<reference evidence="3" key="1">
    <citation type="submission" date="2015-07" db="EMBL/GenBank/DDBJ databases">
        <authorList>
            <consortium name="Consortium for Microbial Forensics and Genomics (microFORGE)"/>
            <person name="Knight B.M."/>
            <person name="Roberts D.P."/>
            <person name="Lin D."/>
            <person name="Hari K."/>
            <person name="Fletcher J."/>
            <person name="Melcher U."/>
            <person name="Blagden T."/>
            <person name="Winegar R.A."/>
        </authorList>
    </citation>
    <scope>NUCLEOTIDE SEQUENCE [LARGE SCALE GENOMIC DNA]</scope>
    <source>
        <strain evidence="3">NRRL B-1447</strain>
    </source>
</reference>
<dbReference type="Proteomes" id="UP000037084">
    <property type="component" value="Unassembled WGS sequence"/>
</dbReference>
<evidence type="ECO:0000313" key="2">
    <source>
        <dbReference type="EMBL" id="KOG54868.1"/>
    </source>
</evidence>
<evidence type="ECO:0000256" key="1">
    <source>
        <dbReference type="SAM" id="Phobius"/>
    </source>
</evidence>
<name>A0A0L8MWY3_STRVG</name>
<dbReference type="EMBL" id="LGUV01000122">
    <property type="protein sequence ID" value="KOG54868.1"/>
    <property type="molecule type" value="Genomic_DNA"/>
</dbReference>
<organism evidence="2 3">
    <name type="scientific">Streptomyces virginiae</name>
    <name type="common">Streptomyces cinnamonensis</name>
    <dbReference type="NCBI Taxonomy" id="1961"/>
    <lineage>
        <taxon>Bacteria</taxon>
        <taxon>Bacillati</taxon>
        <taxon>Actinomycetota</taxon>
        <taxon>Actinomycetes</taxon>
        <taxon>Kitasatosporales</taxon>
        <taxon>Streptomycetaceae</taxon>
        <taxon>Streptomyces</taxon>
    </lineage>
</organism>
<sequence>MQRARPGVTSRSRARWVVAEAPAAALSDVAFFAFAAFVVAFFGAMMLSPLVGVGAVVGPGHRVGPGASGRCSTPRTSITGYPIYPD</sequence>
<keyword evidence="1" id="KW-1133">Transmembrane helix</keyword>
<dbReference type="PATRIC" id="fig|1961.12.peg.3017"/>
<protein>
    <submittedName>
        <fullName evidence="2">Uncharacterized protein</fullName>
    </submittedName>
</protein>
<gene>
    <name evidence="2" type="ORF">ADK75_13085</name>
</gene>
<keyword evidence="1" id="KW-0472">Membrane</keyword>
<comment type="caution">
    <text evidence="2">The sequence shown here is derived from an EMBL/GenBank/DDBJ whole genome shotgun (WGS) entry which is preliminary data.</text>
</comment>
<proteinExistence type="predicted"/>
<feature type="transmembrane region" description="Helical" evidence="1">
    <location>
        <begin position="21"/>
        <end position="47"/>
    </location>
</feature>
<keyword evidence="1" id="KW-0812">Transmembrane</keyword>
<evidence type="ECO:0000313" key="3">
    <source>
        <dbReference type="Proteomes" id="UP000037084"/>
    </source>
</evidence>